<evidence type="ECO:0000313" key="4">
    <source>
        <dbReference type="Proteomes" id="UP001202328"/>
    </source>
</evidence>
<dbReference type="Gene3D" id="3.30.1120.90">
    <property type="entry name" value="Nucleosome assembly protein"/>
    <property type="match status" value="1"/>
</dbReference>
<comment type="caution">
    <text evidence="3">The sequence shown here is derived from an EMBL/GenBank/DDBJ whole genome shotgun (WGS) entry which is preliminary data.</text>
</comment>
<dbReference type="AlphaFoldDB" id="A0AAD4RX86"/>
<evidence type="ECO:0000313" key="3">
    <source>
        <dbReference type="EMBL" id="KAI3838301.1"/>
    </source>
</evidence>
<comment type="similarity">
    <text evidence="1">Belongs to the nucleosome assembly protein (NAP) family.</text>
</comment>
<keyword evidence="2" id="KW-0143">Chaperone</keyword>
<dbReference type="GO" id="GO:0042393">
    <property type="term" value="F:histone binding"/>
    <property type="evidence" value="ECO:0007669"/>
    <property type="project" value="UniProtKB-ARBA"/>
</dbReference>
<dbReference type="GO" id="GO:0000724">
    <property type="term" value="P:double-strand break repair via homologous recombination"/>
    <property type="evidence" value="ECO:0007669"/>
    <property type="project" value="UniProtKB-ARBA"/>
</dbReference>
<keyword evidence="4" id="KW-1185">Reference proteome</keyword>
<accession>A0AAD4RX86</accession>
<organism evidence="3 4">
    <name type="scientific">Papaver atlanticum</name>
    <dbReference type="NCBI Taxonomy" id="357466"/>
    <lineage>
        <taxon>Eukaryota</taxon>
        <taxon>Viridiplantae</taxon>
        <taxon>Streptophyta</taxon>
        <taxon>Embryophyta</taxon>
        <taxon>Tracheophyta</taxon>
        <taxon>Spermatophyta</taxon>
        <taxon>Magnoliopsida</taxon>
        <taxon>Ranunculales</taxon>
        <taxon>Papaveraceae</taxon>
        <taxon>Papaveroideae</taxon>
        <taxon>Papaver</taxon>
    </lineage>
</organism>
<gene>
    <name evidence="3" type="ORF">MKW98_001409</name>
</gene>
<dbReference type="GO" id="GO:0005634">
    <property type="term" value="C:nucleus"/>
    <property type="evidence" value="ECO:0007669"/>
    <property type="project" value="InterPro"/>
</dbReference>
<dbReference type="EMBL" id="JAJJMB010017510">
    <property type="protein sequence ID" value="KAI3838301.1"/>
    <property type="molecule type" value="Genomic_DNA"/>
</dbReference>
<proteinExistence type="inferred from homology"/>
<dbReference type="GO" id="GO:0006334">
    <property type="term" value="P:nucleosome assembly"/>
    <property type="evidence" value="ECO:0007669"/>
    <property type="project" value="InterPro"/>
</dbReference>
<dbReference type="PANTHER" id="PTHR11875">
    <property type="entry name" value="TESTIS-SPECIFIC Y-ENCODED PROTEIN"/>
    <property type="match status" value="1"/>
</dbReference>
<evidence type="ECO:0000256" key="2">
    <source>
        <dbReference type="ARBA" id="ARBA00023186"/>
    </source>
</evidence>
<reference evidence="3" key="1">
    <citation type="submission" date="2022-04" db="EMBL/GenBank/DDBJ databases">
        <title>A functionally conserved STORR gene fusion in Papaver species that diverged 16.8 million years ago.</title>
        <authorList>
            <person name="Catania T."/>
        </authorList>
    </citation>
    <scope>NUCLEOTIDE SEQUENCE</scope>
    <source>
        <strain evidence="3">S-188037</strain>
    </source>
</reference>
<name>A0AAD4RX86_9MAGN</name>
<protein>
    <submittedName>
        <fullName evidence="3">Uncharacterized protein</fullName>
    </submittedName>
</protein>
<dbReference type="InterPro" id="IPR002164">
    <property type="entry name" value="NAP_family"/>
</dbReference>
<dbReference type="SUPFAM" id="SSF143113">
    <property type="entry name" value="NAP-like"/>
    <property type="match status" value="1"/>
</dbReference>
<dbReference type="InterPro" id="IPR037231">
    <property type="entry name" value="NAP-like_sf"/>
</dbReference>
<feature type="non-terminal residue" evidence="3">
    <location>
        <position position="1"/>
    </location>
</feature>
<sequence>DSEIMLKYLKSVHVTYHGDAKTGLTISLSFYENPHLEYLHHSKTFRFTHQGICSGRGSEIGWMTVKNMEKEGMQLHNDMPSFFKWFAEDTQDFPHLLAEEIVLEFWLNAHKYYRIGKNLDTEELLIELGRARKIKKPEDDALSKLTTISAKLQTAEEEATKLRRSREIEYEVMLVKGEREAHKKCESLRRDIYNRRSEIKHSSFLVTFLSHYALHSTLYVE</sequence>
<dbReference type="Proteomes" id="UP001202328">
    <property type="component" value="Unassembled WGS sequence"/>
</dbReference>
<evidence type="ECO:0000256" key="1">
    <source>
        <dbReference type="ARBA" id="ARBA00009947"/>
    </source>
</evidence>